<dbReference type="EMBL" id="JACEIK010000023">
    <property type="protein sequence ID" value="MCD7446872.1"/>
    <property type="molecule type" value="Genomic_DNA"/>
</dbReference>
<protein>
    <submittedName>
        <fullName evidence="1">Uncharacterized protein</fullName>
    </submittedName>
</protein>
<accession>A0ABS8RJT0</accession>
<gene>
    <name evidence="1" type="ORF">HAX54_018842</name>
</gene>
<keyword evidence="2" id="KW-1185">Reference proteome</keyword>
<name>A0ABS8RJT0_DATST</name>
<dbReference type="Proteomes" id="UP000823775">
    <property type="component" value="Unassembled WGS sequence"/>
</dbReference>
<sequence length="116" mass="13202">MEAGYWALMTSDVVDDGAYPLELDTILDKMTLFKVVVKRSNIEDLNINCGQVPDEDKEIMDFNPYNDMITPTNTPTKRSILEIESCVIEVNDDFSAQLSSNKSKKVVKRRNLLELL</sequence>
<proteinExistence type="predicted"/>
<evidence type="ECO:0000313" key="1">
    <source>
        <dbReference type="EMBL" id="MCD7446872.1"/>
    </source>
</evidence>
<organism evidence="1 2">
    <name type="scientific">Datura stramonium</name>
    <name type="common">Jimsonweed</name>
    <name type="synonym">Common thornapple</name>
    <dbReference type="NCBI Taxonomy" id="4076"/>
    <lineage>
        <taxon>Eukaryota</taxon>
        <taxon>Viridiplantae</taxon>
        <taxon>Streptophyta</taxon>
        <taxon>Embryophyta</taxon>
        <taxon>Tracheophyta</taxon>
        <taxon>Spermatophyta</taxon>
        <taxon>Magnoliopsida</taxon>
        <taxon>eudicotyledons</taxon>
        <taxon>Gunneridae</taxon>
        <taxon>Pentapetalae</taxon>
        <taxon>asterids</taxon>
        <taxon>lamiids</taxon>
        <taxon>Solanales</taxon>
        <taxon>Solanaceae</taxon>
        <taxon>Solanoideae</taxon>
        <taxon>Datureae</taxon>
        <taxon>Datura</taxon>
    </lineage>
</organism>
<comment type="caution">
    <text evidence="1">The sequence shown here is derived from an EMBL/GenBank/DDBJ whole genome shotgun (WGS) entry which is preliminary data.</text>
</comment>
<evidence type="ECO:0000313" key="2">
    <source>
        <dbReference type="Proteomes" id="UP000823775"/>
    </source>
</evidence>
<reference evidence="1 2" key="1">
    <citation type="journal article" date="2021" name="BMC Genomics">
        <title>Datura genome reveals duplications of psychoactive alkaloid biosynthetic genes and high mutation rate following tissue culture.</title>
        <authorList>
            <person name="Rajewski A."/>
            <person name="Carter-House D."/>
            <person name="Stajich J."/>
            <person name="Litt A."/>
        </authorList>
    </citation>
    <scope>NUCLEOTIDE SEQUENCE [LARGE SCALE GENOMIC DNA]</scope>
    <source>
        <strain evidence="1">AR-01</strain>
    </source>
</reference>